<dbReference type="InterPro" id="IPR003593">
    <property type="entry name" value="AAA+_ATPase"/>
</dbReference>
<dbReference type="Gene3D" id="3.40.50.300">
    <property type="entry name" value="P-loop containing nucleotide triphosphate hydrolases"/>
    <property type="match status" value="1"/>
</dbReference>
<dbReference type="SMART" id="SM00448">
    <property type="entry name" value="REC"/>
    <property type="match status" value="1"/>
</dbReference>
<dbReference type="InterPro" id="IPR027417">
    <property type="entry name" value="P-loop_NTPase"/>
</dbReference>
<sequence>MNKSILIIDDNEAFCRSLARMLGDERISVHSSFSSKQAFCLLKKTLVHLVLLDVRLGDESGLEVLSLLQKQYPNLPVIMLTGYASIESAVQSIKLGAFDYIQKPVKYEKLMKLIDNACTIASLKKENRDLHESLDHLRPKILSQDPRVNEIKNTINKLTAANLPILLYGENGTGKELFADYIHFQSSRKVRKIIKINCAAFADTLLDNELFGHEKGAYTGADSLYQGVFEKADQGSLFLDEIGDMSLEVQAKVLRVIQNKELFRLGGKEVIHVDVRLISATNKKLEVLIREGRFREDLYYRLNAATVSIPPLRERPNDIPLLTDLFLKEFASENNKVLKGIDPDVMDQLKKYPWPGNIRELKNVINYAAAVSSTGTLGIRDLPGSLQHGVPGRTGLLNTLDDSEKSIILNELKKTNYNKKKVAEILNISRTTLYSKMRKYEIL</sequence>
<dbReference type="CDD" id="cd00009">
    <property type="entry name" value="AAA"/>
    <property type="match status" value="1"/>
</dbReference>
<dbReference type="InterPro" id="IPR001789">
    <property type="entry name" value="Sig_transdc_resp-reg_receiver"/>
</dbReference>
<dbReference type="PANTHER" id="PTHR32071:SF119">
    <property type="entry name" value="SIGMA L-DEPENDENT TRANSCRIPTIONAL REGULATOR YPLP-RELATED"/>
    <property type="match status" value="1"/>
</dbReference>
<dbReference type="GO" id="GO:0000160">
    <property type="term" value="P:phosphorelay signal transduction system"/>
    <property type="evidence" value="ECO:0007669"/>
    <property type="project" value="InterPro"/>
</dbReference>
<dbReference type="GO" id="GO:0006355">
    <property type="term" value="P:regulation of DNA-templated transcription"/>
    <property type="evidence" value="ECO:0007669"/>
    <property type="project" value="InterPro"/>
</dbReference>
<dbReference type="FunFam" id="3.40.50.300:FF:000006">
    <property type="entry name" value="DNA-binding transcriptional regulator NtrC"/>
    <property type="match status" value="1"/>
</dbReference>
<dbReference type="SUPFAM" id="SSF52540">
    <property type="entry name" value="P-loop containing nucleoside triphosphate hydrolases"/>
    <property type="match status" value="1"/>
</dbReference>
<dbReference type="PROSITE" id="PS50110">
    <property type="entry name" value="RESPONSE_REGULATORY"/>
    <property type="match status" value="1"/>
</dbReference>
<evidence type="ECO:0000256" key="1">
    <source>
        <dbReference type="ARBA" id="ARBA00022741"/>
    </source>
</evidence>
<evidence type="ECO:0000256" key="5">
    <source>
        <dbReference type="PROSITE-ProRule" id="PRU00169"/>
    </source>
</evidence>
<dbReference type="Pfam" id="PF02954">
    <property type="entry name" value="HTH_8"/>
    <property type="match status" value="1"/>
</dbReference>
<keyword evidence="2" id="KW-0067">ATP-binding</keyword>
<evidence type="ECO:0000259" key="7">
    <source>
        <dbReference type="PROSITE" id="PS50110"/>
    </source>
</evidence>
<accession>A0A5C1QNL7</accession>
<feature type="modified residue" description="4-aspartylphosphate" evidence="5">
    <location>
        <position position="53"/>
    </location>
</feature>
<dbReference type="Pfam" id="PF00158">
    <property type="entry name" value="Sigma54_activat"/>
    <property type="match status" value="1"/>
</dbReference>
<dbReference type="InterPro" id="IPR058031">
    <property type="entry name" value="AAA_lid_NorR"/>
</dbReference>
<name>A0A5C1QNL7_9SPIO</name>
<evidence type="ECO:0000256" key="2">
    <source>
        <dbReference type="ARBA" id="ARBA00022840"/>
    </source>
</evidence>
<dbReference type="PROSITE" id="PS50045">
    <property type="entry name" value="SIGMA54_INTERACT_4"/>
    <property type="match status" value="1"/>
</dbReference>
<dbReference type="OrthoDB" id="9771372at2"/>
<dbReference type="InterPro" id="IPR002197">
    <property type="entry name" value="HTH_Fis"/>
</dbReference>
<dbReference type="EMBL" id="CP036150">
    <property type="protein sequence ID" value="QEN09553.1"/>
    <property type="molecule type" value="Genomic_DNA"/>
</dbReference>
<proteinExistence type="predicted"/>
<dbReference type="Gene3D" id="1.10.8.60">
    <property type="match status" value="1"/>
</dbReference>
<dbReference type="InterPro" id="IPR011006">
    <property type="entry name" value="CheY-like_superfamily"/>
</dbReference>
<dbReference type="AlphaFoldDB" id="A0A5C1QNL7"/>
<evidence type="ECO:0000256" key="4">
    <source>
        <dbReference type="ARBA" id="ARBA00023163"/>
    </source>
</evidence>
<dbReference type="Pfam" id="PF25601">
    <property type="entry name" value="AAA_lid_14"/>
    <property type="match status" value="1"/>
</dbReference>
<gene>
    <name evidence="8" type="ORF">EXM22_16770</name>
</gene>
<protein>
    <submittedName>
        <fullName evidence="8">Sigma-54-dependent Fis family transcriptional regulator</fullName>
    </submittedName>
</protein>
<dbReference type="KEGG" id="ock:EXM22_16770"/>
<dbReference type="Proteomes" id="UP000324209">
    <property type="component" value="Chromosome"/>
</dbReference>
<dbReference type="InterPro" id="IPR009057">
    <property type="entry name" value="Homeodomain-like_sf"/>
</dbReference>
<dbReference type="GO" id="GO:0043565">
    <property type="term" value="F:sequence-specific DNA binding"/>
    <property type="evidence" value="ECO:0007669"/>
    <property type="project" value="InterPro"/>
</dbReference>
<feature type="domain" description="Sigma-54 factor interaction" evidence="6">
    <location>
        <begin position="141"/>
        <end position="370"/>
    </location>
</feature>
<evidence type="ECO:0000259" key="6">
    <source>
        <dbReference type="PROSITE" id="PS50045"/>
    </source>
</evidence>
<dbReference type="InterPro" id="IPR025944">
    <property type="entry name" value="Sigma_54_int_dom_CS"/>
</dbReference>
<dbReference type="SUPFAM" id="SSF46689">
    <property type="entry name" value="Homeodomain-like"/>
    <property type="match status" value="1"/>
</dbReference>
<dbReference type="Pfam" id="PF00072">
    <property type="entry name" value="Response_reg"/>
    <property type="match status" value="1"/>
</dbReference>
<dbReference type="PANTHER" id="PTHR32071">
    <property type="entry name" value="TRANSCRIPTIONAL REGULATORY PROTEIN"/>
    <property type="match status" value="1"/>
</dbReference>
<reference evidence="8 9" key="1">
    <citation type="submission" date="2019-02" db="EMBL/GenBank/DDBJ databases">
        <title>Complete Genome Sequence and Methylome Analysis of free living Spirochaetas.</title>
        <authorList>
            <person name="Fomenkov A."/>
            <person name="Dubinina G."/>
            <person name="Leshcheva N."/>
            <person name="Mikheeva N."/>
            <person name="Grabovich M."/>
            <person name="Vincze T."/>
            <person name="Roberts R.J."/>
        </authorList>
    </citation>
    <scope>NUCLEOTIDE SEQUENCE [LARGE SCALE GENOMIC DNA]</scope>
    <source>
        <strain evidence="8 9">K2</strain>
    </source>
</reference>
<keyword evidence="5" id="KW-0597">Phosphoprotein</keyword>
<evidence type="ECO:0000313" key="9">
    <source>
        <dbReference type="Proteomes" id="UP000324209"/>
    </source>
</evidence>
<evidence type="ECO:0000313" key="8">
    <source>
        <dbReference type="EMBL" id="QEN09553.1"/>
    </source>
</evidence>
<keyword evidence="1" id="KW-0547">Nucleotide-binding</keyword>
<dbReference type="PROSITE" id="PS00688">
    <property type="entry name" value="SIGMA54_INTERACT_3"/>
    <property type="match status" value="1"/>
</dbReference>
<dbReference type="SMART" id="SM00382">
    <property type="entry name" value="AAA"/>
    <property type="match status" value="1"/>
</dbReference>
<dbReference type="Gene3D" id="1.10.10.60">
    <property type="entry name" value="Homeodomain-like"/>
    <property type="match status" value="1"/>
</dbReference>
<dbReference type="Gene3D" id="3.40.50.2300">
    <property type="match status" value="1"/>
</dbReference>
<evidence type="ECO:0000256" key="3">
    <source>
        <dbReference type="ARBA" id="ARBA00023015"/>
    </source>
</evidence>
<keyword evidence="3" id="KW-0805">Transcription regulation</keyword>
<dbReference type="PRINTS" id="PR01590">
    <property type="entry name" value="HTHFIS"/>
</dbReference>
<dbReference type="RefSeq" id="WP_149487627.1">
    <property type="nucleotide sequence ID" value="NZ_CP036150.1"/>
</dbReference>
<organism evidence="8 9">
    <name type="scientific">Oceanispirochaeta crateris</name>
    <dbReference type="NCBI Taxonomy" id="2518645"/>
    <lineage>
        <taxon>Bacteria</taxon>
        <taxon>Pseudomonadati</taxon>
        <taxon>Spirochaetota</taxon>
        <taxon>Spirochaetia</taxon>
        <taxon>Spirochaetales</taxon>
        <taxon>Spirochaetaceae</taxon>
        <taxon>Oceanispirochaeta</taxon>
    </lineage>
</organism>
<dbReference type="InterPro" id="IPR002078">
    <property type="entry name" value="Sigma_54_int"/>
</dbReference>
<keyword evidence="9" id="KW-1185">Reference proteome</keyword>
<dbReference type="SUPFAM" id="SSF52172">
    <property type="entry name" value="CheY-like"/>
    <property type="match status" value="1"/>
</dbReference>
<keyword evidence="4" id="KW-0804">Transcription</keyword>
<dbReference type="GO" id="GO:0005524">
    <property type="term" value="F:ATP binding"/>
    <property type="evidence" value="ECO:0007669"/>
    <property type="project" value="UniProtKB-KW"/>
</dbReference>
<feature type="domain" description="Response regulatory" evidence="7">
    <location>
        <begin position="4"/>
        <end position="118"/>
    </location>
</feature>